<keyword evidence="2" id="KW-1185">Reference proteome</keyword>
<name>A0A7W7L8H2_STRNE</name>
<comment type="caution">
    <text evidence="1">The sequence shown here is derived from an EMBL/GenBank/DDBJ whole genome shotgun (WGS) entry which is preliminary data.</text>
</comment>
<organism evidence="1 2">
    <name type="scientific">Streptomyces netropsis</name>
    <name type="common">Streptoverticillium netropsis</name>
    <dbReference type="NCBI Taxonomy" id="55404"/>
    <lineage>
        <taxon>Bacteria</taxon>
        <taxon>Bacillati</taxon>
        <taxon>Actinomycetota</taxon>
        <taxon>Actinomycetes</taxon>
        <taxon>Kitasatosporales</taxon>
        <taxon>Streptomycetaceae</taxon>
        <taxon>Streptomyces</taxon>
    </lineage>
</organism>
<dbReference type="AlphaFoldDB" id="A0A7W7L8H2"/>
<gene>
    <name evidence="1" type="ORF">FHS38_001548</name>
</gene>
<evidence type="ECO:0000313" key="2">
    <source>
        <dbReference type="Proteomes" id="UP000556436"/>
    </source>
</evidence>
<protein>
    <submittedName>
        <fullName evidence="1">Uncharacterized protein</fullName>
    </submittedName>
</protein>
<dbReference type="RefSeq" id="WP_184732093.1">
    <property type="nucleotide sequence ID" value="NZ_BMRW01000011.1"/>
</dbReference>
<dbReference type="Proteomes" id="UP000556436">
    <property type="component" value="Unassembled WGS sequence"/>
</dbReference>
<accession>A0A7W7L8H2</accession>
<reference evidence="1 2" key="1">
    <citation type="submission" date="2020-08" db="EMBL/GenBank/DDBJ databases">
        <title>Genomic Encyclopedia of Type Strains, Phase III (KMG-III): the genomes of soil and plant-associated and newly described type strains.</title>
        <authorList>
            <person name="Whitman W."/>
        </authorList>
    </citation>
    <scope>NUCLEOTIDE SEQUENCE [LARGE SCALE GENOMIC DNA]</scope>
    <source>
        <strain evidence="1 2">CECT 3265</strain>
    </source>
</reference>
<dbReference type="EMBL" id="JACHJG010000002">
    <property type="protein sequence ID" value="MBB4885520.1"/>
    <property type="molecule type" value="Genomic_DNA"/>
</dbReference>
<sequence length="206" mass="20553">MTDTQQGPAEQPATVSATVLTLGHTGHVVAALTRAATGPPPAVRILAGDALPLAVPGGSGLVLVPVELLTAQELSAPVGVLAAPWRWYLADTGGQGAAGAAAGTPRLLPLADPPPGVTRASGSLDISSPADGGAPVLALVHPPGGWDGTVVVGLRESGVLDTDGRARLGSGGVRDTDHALVFVRGRPTAVFVPSEVHLRRREPGTA</sequence>
<proteinExistence type="predicted"/>
<evidence type="ECO:0000313" key="1">
    <source>
        <dbReference type="EMBL" id="MBB4885520.1"/>
    </source>
</evidence>